<dbReference type="Pfam" id="PF00651">
    <property type="entry name" value="BTB"/>
    <property type="match status" value="1"/>
</dbReference>
<dbReference type="InterPro" id="IPR011333">
    <property type="entry name" value="SKP1/BTB/POZ_sf"/>
</dbReference>
<dbReference type="InterPro" id="IPR001611">
    <property type="entry name" value="Leu-rich_rpt"/>
</dbReference>
<reference evidence="3" key="1">
    <citation type="submission" date="2022-01" db="EMBL/GenBank/DDBJ databases">
        <authorList>
            <person name="King R."/>
        </authorList>
    </citation>
    <scope>NUCLEOTIDE SEQUENCE</scope>
</reference>
<gene>
    <name evidence="3" type="ORF">CHIRRI_LOCUS14033</name>
</gene>
<dbReference type="InterPro" id="IPR027267">
    <property type="entry name" value="AH/BAR_dom_sf"/>
</dbReference>
<dbReference type="Gene3D" id="3.30.710.10">
    <property type="entry name" value="Potassium Channel Kv1.1, Chain A"/>
    <property type="match status" value="1"/>
</dbReference>
<dbReference type="InterPro" id="IPR000210">
    <property type="entry name" value="BTB/POZ_dom"/>
</dbReference>
<feature type="coiled-coil region" evidence="1">
    <location>
        <begin position="206"/>
        <end position="265"/>
    </location>
</feature>
<sequence length="465" mass="54496">MEVECTFNDSDWPFTTTKFYRCCIEKYQIPDDIELIIDGKHRLRKTNNDVTYLKFYDCTITKVPAGMTKIFPNLKILEINTAKLRKITKNDLIEYKNLEKFSCWGNEIEFLPGDLFEGFKNLEWISFYGNRLWIIEPNIFDNLESLKRIQLEHNPNYDILYSAYPKDKVSTTFGEVKNILIDKFFASDPQIIKNFILKLGNPIDELKSYTKRIKNADKKLEIMEIRAEVFEELMSRKMDNLESSNSFLNQEIQNLKSKYEEKSAITSNLLQQLDSFTSGIFGDLKSFLQNQNIRDFKIIIDNQEFLVHKFLLAARSPTLAEIIFNNPAVDRFNLVDIPVDIFKIILKFFYTDKLPGGEGLNFLHLFAAAGRLKVKKLEKYAAKRVLDEVNPDNAFDVFNLAIKYGNNDLMQRAFEEIKQKYPLVDFKEEWSTEPEKMIKVIEVLKRKEEAMKKIEEEVEGLVIIK</sequence>
<feature type="coiled-coil region" evidence="1">
    <location>
        <begin position="437"/>
        <end position="464"/>
    </location>
</feature>
<dbReference type="SUPFAM" id="SSF54695">
    <property type="entry name" value="POZ domain"/>
    <property type="match status" value="1"/>
</dbReference>
<feature type="domain" description="BTB" evidence="2">
    <location>
        <begin position="294"/>
        <end position="358"/>
    </location>
</feature>
<dbReference type="SUPFAM" id="SSF52058">
    <property type="entry name" value="L domain-like"/>
    <property type="match status" value="1"/>
</dbReference>
<reference evidence="3" key="2">
    <citation type="submission" date="2022-10" db="EMBL/GenBank/DDBJ databases">
        <authorList>
            <consortium name="ENA_rothamsted_submissions"/>
            <consortium name="culmorum"/>
            <person name="King R."/>
        </authorList>
    </citation>
    <scope>NUCLEOTIDE SEQUENCE</scope>
</reference>
<dbReference type="CDD" id="cd18186">
    <property type="entry name" value="BTB_POZ_ZBTB_KLHL-like"/>
    <property type="match status" value="1"/>
</dbReference>
<dbReference type="Gene3D" id="3.80.10.10">
    <property type="entry name" value="Ribonuclease Inhibitor"/>
    <property type="match status" value="1"/>
</dbReference>
<protein>
    <recommendedName>
        <fullName evidence="2">BTB domain-containing protein</fullName>
    </recommendedName>
</protein>
<evidence type="ECO:0000259" key="2">
    <source>
        <dbReference type="PROSITE" id="PS50097"/>
    </source>
</evidence>
<organism evidence="3 4">
    <name type="scientific">Chironomus riparius</name>
    <dbReference type="NCBI Taxonomy" id="315576"/>
    <lineage>
        <taxon>Eukaryota</taxon>
        <taxon>Metazoa</taxon>
        <taxon>Ecdysozoa</taxon>
        <taxon>Arthropoda</taxon>
        <taxon>Hexapoda</taxon>
        <taxon>Insecta</taxon>
        <taxon>Pterygota</taxon>
        <taxon>Neoptera</taxon>
        <taxon>Endopterygota</taxon>
        <taxon>Diptera</taxon>
        <taxon>Nematocera</taxon>
        <taxon>Chironomoidea</taxon>
        <taxon>Chironomidae</taxon>
        <taxon>Chironominae</taxon>
        <taxon>Chironomus</taxon>
    </lineage>
</organism>
<dbReference type="SMART" id="SM00225">
    <property type="entry name" value="BTB"/>
    <property type="match status" value="1"/>
</dbReference>
<accession>A0A9N9S664</accession>
<name>A0A9N9S664_9DIPT</name>
<evidence type="ECO:0000313" key="3">
    <source>
        <dbReference type="EMBL" id="CAG9811224.1"/>
    </source>
</evidence>
<dbReference type="PANTHER" id="PTHR24413">
    <property type="entry name" value="SPECKLE-TYPE POZ PROTEIN"/>
    <property type="match status" value="1"/>
</dbReference>
<dbReference type="InterPro" id="IPR032675">
    <property type="entry name" value="LRR_dom_sf"/>
</dbReference>
<dbReference type="PROSITE" id="PS50097">
    <property type="entry name" value="BTB"/>
    <property type="match status" value="1"/>
</dbReference>
<dbReference type="SUPFAM" id="SSF103657">
    <property type="entry name" value="BAR/IMD domain-like"/>
    <property type="match status" value="1"/>
</dbReference>
<dbReference type="Proteomes" id="UP001153620">
    <property type="component" value="Chromosome 4"/>
</dbReference>
<dbReference type="OrthoDB" id="6359816at2759"/>
<proteinExistence type="predicted"/>
<evidence type="ECO:0000256" key="1">
    <source>
        <dbReference type="SAM" id="Coils"/>
    </source>
</evidence>
<keyword evidence="1" id="KW-0175">Coiled coil</keyword>
<evidence type="ECO:0000313" key="4">
    <source>
        <dbReference type="Proteomes" id="UP001153620"/>
    </source>
</evidence>
<dbReference type="Pfam" id="PF13855">
    <property type="entry name" value="LRR_8"/>
    <property type="match status" value="1"/>
</dbReference>
<dbReference type="EMBL" id="OU895880">
    <property type="protein sequence ID" value="CAG9811224.1"/>
    <property type="molecule type" value="Genomic_DNA"/>
</dbReference>
<dbReference type="AlphaFoldDB" id="A0A9N9S664"/>
<keyword evidence="4" id="KW-1185">Reference proteome</keyword>